<evidence type="ECO:0000256" key="5">
    <source>
        <dbReference type="SAM" id="MobiDB-lite"/>
    </source>
</evidence>
<keyword evidence="4" id="KW-0503">Monooxygenase</keyword>
<dbReference type="InterPro" id="IPR050172">
    <property type="entry name" value="SsuD_RutA_monooxygenase"/>
</dbReference>
<dbReference type="InterPro" id="IPR011251">
    <property type="entry name" value="Luciferase-like_dom"/>
</dbReference>
<keyword evidence="1" id="KW-0285">Flavoprotein</keyword>
<dbReference type="Gene3D" id="3.20.20.30">
    <property type="entry name" value="Luciferase-like domain"/>
    <property type="match status" value="1"/>
</dbReference>
<evidence type="ECO:0000313" key="7">
    <source>
        <dbReference type="EMBL" id="MBB5131962.1"/>
    </source>
</evidence>
<feature type="domain" description="Luciferase-like" evidence="6">
    <location>
        <begin position="14"/>
        <end position="230"/>
    </location>
</feature>
<dbReference type="InterPro" id="IPR036661">
    <property type="entry name" value="Luciferase-like_sf"/>
</dbReference>
<name>A0A840NXN2_9ACTN</name>
<keyword evidence="2" id="KW-0288">FMN</keyword>
<accession>A0A840NXN2</accession>
<dbReference type="GO" id="GO:0008726">
    <property type="term" value="F:alkanesulfonate monooxygenase activity"/>
    <property type="evidence" value="ECO:0007669"/>
    <property type="project" value="TreeGrafter"/>
</dbReference>
<evidence type="ECO:0000256" key="4">
    <source>
        <dbReference type="ARBA" id="ARBA00023033"/>
    </source>
</evidence>
<dbReference type="PANTHER" id="PTHR42847">
    <property type="entry name" value="ALKANESULFONATE MONOOXYGENASE"/>
    <property type="match status" value="1"/>
</dbReference>
<dbReference type="EMBL" id="JACHGN010000003">
    <property type="protein sequence ID" value="MBB5131962.1"/>
    <property type="molecule type" value="Genomic_DNA"/>
</dbReference>
<keyword evidence="8" id="KW-1185">Reference proteome</keyword>
<evidence type="ECO:0000256" key="2">
    <source>
        <dbReference type="ARBA" id="ARBA00022643"/>
    </source>
</evidence>
<evidence type="ECO:0000313" key="8">
    <source>
        <dbReference type="Proteomes" id="UP000578449"/>
    </source>
</evidence>
<dbReference type="InterPro" id="IPR019921">
    <property type="entry name" value="Lucif-like_OxRdtase_Rv2161c"/>
</dbReference>
<feature type="region of interest" description="Disordered" evidence="5">
    <location>
        <begin position="277"/>
        <end position="301"/>
    </location>
</feature>
<comment type="caution">
    <text evidence="7">The sequence shown here is derived from an EMBL/GenBank/DDBJ whole genome shotgun (WGS) entry which is preliminary data.</text>
</comment>
<dbReference type="NCBIfam" id="TIGR03619">
    <property type="entry name" value="F420_Rv2161c"/>
    <property type="match status" value="1"/>
</dbReference>
<dbReference type="PANTHER" id="PTHR42847:SF4">
    <property type="entry name" value="ALKANESULFONATE MONOOXYGENASE-RELATED"/>
    <property type="match status" value="1"/>
</dbReference>
<feature type="compositionally biased region" description="Basic and acidic residues" evidence="5">
    <location>
        <begin position="282"/>
        <end position="292"/>
    </location>
</feature>
<dbReference type="SUPFAM" id="SSF51679">
    <property type="entry name" value="Bacterial luciferase-like"/>
    <property type="match status" value="1"/>
</dbReference>
<dbReference type="Pfam" id="PF00296">
    <property type="entry name" value="Bac_luciferase"/>
    <property type="match status" value="1"/>
</dbReference>
<organism evidence="7 8">
    <name type="scientific">Thermocatellispora tengchongensis</name>
    <dbReference type="NCBI Taxonomy" id="1073253"/>
    <lineage>
        <taxon>Bacteria</taxon>
        <taxon>Bacillati</taxon>
        <taxon>Actinomycetota</taxon>
        <taxon>Actinomycetes</taxon>
        <taxon>Streptosporangiales</taxon>
        <taxon>Streptosporangiaceae</taxon>
        <taxon>Thermocatellispora</taxon>
    </lineage>
</organism>
<evidence type="ECO:0000256" key="1">
    <source>
        <dbReference type="ARBA" id="ARBA00022630"/>
    </source>
</evidence>
<sequence length="301" mass="32533">MRIGFAVPVSGPWATPANMVRIATRAEELGYHQVWTFQRLLYPVGHEMGPVYRAVHDPVVTLAYLAGVTTSIRLGVAVLNMPFFSPPLLAKQLATLQTVSGGRLTAGLGLGWMPEEFTASGVDIAARGARGEEYVGLLRTLWSADVAEHEGRFYRLPASHQDPKPDPAPPILLGGTAEVALRRAGRLADGWVTSSREDLTRIDERAAVVRQAAREAGRDPDAVEIVCRGVTRFAPAGRPDRRPLTGSYEEIRADVADLAARGVTEVFHDLNFDPEIVAPGSDPKESMRRAEEALEALAPGA</sequence>
<dbReference type="RefSeq" id="WP_185048766.1">
    <property type="nucleotide sequence ID" value="NZ_BAABIX010000028.1"/>
</dbReference>
<keyword evidence="3" id="KW-0560">Oxidoreductase</keyword>
<proteinExistence type="predicted"/>
<gene>
    <name evidence="7" type="ORF">HNP84_001675</name>
</gene>
<evidence type="ECO:0000259" key="6">
    <source>
        <dbReference type="Pfam" id="PF00296"/>
    </source>
</evidence>
<protein>
    <submittedName>
        <fullName evidence="7">Putative F420-dependent oxidoreductase</fullName>
    </submittedName>
</protein>
<dbReference type="AlphaFoldDB" id="A0A840NXN2"/>
<reference evidence="7 8" key="1">
    <citation type="submission" date="2020-08" db="EMBL/GenBank/DDBJ databases">
        <title>Genomic Encyclopedia of Type Strains, Phase IV (KMG-IV): sequencing the most valuable type-strain genomes for metagenomic binning, comparative biology and taxonomic classification.</title>
        <authorList>
            <person name="Goeker M."/>
        </authorList>
    </citation>
    <scope>NUCLEOTIDE SEQUENCE [LARGE SCALE GENOMIC DNA]</scope>
    <source>
        <strain evidence="7 8">DSM 45615</strain>
    </source>
</reference>
<dbReference type="GO" id="GO:0046306">
    <property type="term" value="P:alkanesulfonate catabolic process"/>
    <property type="evidence" value="ECO:0007669"/>
    <property type="project" value="TreeGrafter"/>
</dbReference>
<evidence type="ECO:0000256" key="3">
    <source>
        <dbReference type="ARBA" id="ARBA00023002"/>
    </source>
</evidence>
<dbReference type="Proteomes" id="UP000578449">
    <property type="component" value="Unassembled WGS sequence"/>
</dbReference>